<evidence type="ECO:0000259" key="2">
    <source>
        <dbReference type="Pfam" id="PF06429"/>
    </source>
</evidence>
<dbReference type="EMBL" id="JAVDXU010000001">
    <property type="protein sequence ID" value="MDR7268219.1"/>
    <property type="molecule type" value="Genomic_DNA"/>
</dbReference>
<proteinExistence type="inferred from homology"/>
<dbReference type="Pfam" id="PF06429">
    <property type="entry name" value="Flg_bbr_C"/>
    <property type="match status" value="1"/>
</dbReference>
<evidence type="ECO:0000256" key="1">
    <source>
        <dbReference type="ARBA" id="ARBA00009677"/>
    </source>
</evidence>
<feature type="domain" description="Flagellar basal-body/hook protein C-terminal" evidence="2">
    <location>
        <begin position="94"/>
        <end position="138"/>
    </location>
</feature>
<comment type="caution">
    <text evidence="3">The sequence shown here is derived from an EMBL/GenBank/DDBJ whole genome shotgun (WGS) entry which is preliminary data.</text>
</comment>
<organism evidence="3 4">
    <name type="scientific">Roseateles saccharophilus</name>
    <name type="common">Pseudomonas saccharophila</name>
    <dbReference type="NCBI Taxonomy" id="304"/>
    <lineage>
        <taxon>Bacteria</taxon>
        <taxon>Pseudomonadati</taxon>
        <taxon>Pseudomonadota</taxon>
        <taxon>Betaproteobacteria</taxon>
        <taxon>Burkholderiales</taxon>
        <taxon>Sphaerotilaceae</taxon>
        <taxon>Roseateles</taxon>
    </lineage>
</organism>
<sequence>MDYRAVFQIAAAGMDFEKRRVDVAALNLANMHSSAPAGQAPYAVHKVVAQPLLVNFSRALGLAEPTVMPREVKLVASDSAPRLVQDPGHPHANAQGFVAYAPVDQVTEMVSVSTALRAYEANVAVASTARAMAAKALDIGGQG</sequence>
<keyword evidence="3" id="KW-0969">Cilium</keyword>
<keyword evidence="3" id="KW-0966">Cell projection</keyword>
<reference evidence="3 4" key="1">
    <citation type="submission" date="2023-07" db="EMBL/GenBank/DDBJ databases">
        <title>Sorghum-associated microbial communities from plants grown in Nebraska, USA.</title>
        <authorList>
            <person name="Schachtman D."/>
        </authorList>
    </citation>
    <scope>NUCLEOTIDE SEQUENCE [LARGE SCALE GENOMIC DNA]</scope>
    <source>
        <strain evidence="3 4">BE314</strain>
    </source>
</reference>
<keyword evidence="4" id="KW-1185">Reference proteome</keyword>
<protein>
    <submittedName>
        <fullName evidence="3">Flagellar basal-body rod protein FlgC</fullName>
    </submittedName>
</protein>
<evidence type="ECO:0000313" key="3">
    <source>
        <dbReference type="EMBL" id="MDR7268219.1"/>
    </source>
</evidence>
<dbReference type="InterPro" id="IPR010930">
    <property type="entry name" value="Flg_bb/hook_C_dom"/>
</dbReference>
<gene>
    <name evidence="3" type="ORF">J2X20_000848</name>
</gene>
<evidence type="ECO:0000313" key="4">
    <source>
        <dbReference type="Proteomes" id="UP001180453"/>
    </source>
</evidence>
<dbReference type="RefSeq" id="WP_310261325.1">
    <property type="nucleotide sequence ID" value="NZ_JAVDXU010000001.1"/>
</dbReference>
<comment type="similarity">
    <text evidence="1">Belongs to the flagella basal body rod proteins family.</text>
</comment>
<dbReference type="Proteomes" id="UP001180453">
    <property type="component" value="Unassembled WGS sequence"/>
</dbReference>
<keyword evidence="3" id="KW-0282">Flagellum</keyword>
<name>A0ABU1YH83_ROSSA</name>
<accession>A0ABU1YH83</accession>